<dbReference type="AlphaFoldDB" id="A0A6G6GK40"/>
<evidence type="ECO:0000313" key="3">
    <source>
        <dbReference type="EMBL" id="QIE58061.1"/>
    </source>
</evidence>
<keyword evidence="3" id="KW-0378">Hydrolase</keyword>
<dbReference type="GO" id="GO:0016787">
    <property type="term" value="F:hydrolase activity"/>
    <property type="evidence" value="ECO:0007669"/>
    <property type="project" value="UniProtKB-KW"/>
</dbReference>
<evidence type="ECO:0000259" key="2">
    <source>
        <dbReference type="Pfam" id="PF00144"/>
    </source>
</evidence>
<gene>
    <name evidence="3" type="ORF">G5B37_00300</name>
</gene>
<dbReference type="SUPFAM" id="SSF56601">
    <property type="entry name" value="beta-lactamase/transpeptidase-like"/>
    <property type="match status" value="1"/>
</dbReference>
<dbReference type="InterPro" id="IPR050789">
    <property type="entry name" value="Diverse_Enzym_Activities"/>
</dbReference>
<dbReference type="EMBL" id="CP049057">
    <property type="protein sequence ID" value="QIE58061.1"/>
    <property type="molecule type" value="Genomic_DNA"/>
</dbReference>
<keyword evidence="1" id="KW-0732">Signal</keyword>
<feature type="signal peptide" evidence="1">
    <location>
        <begin position="1"/>
        <end position="25"/>
    </location>
</feature>
<protein>
    <submittedName>
        <fullName evidence="3">Serine hydrolase</fullName>
    </submittedName>
</protein>
<dbReference type="PANTHER" id="PTHR43283:SF7">
    <property type="entry name" value="BETA-LACTAMASE-RELATED DOMAIN-CONTAINING PROTEIN"/>
    <property type="match status" value="1"/>
</dbReference>
<dbReference type="InterPro" id="IPR012338">
    <property type="entry name" value="Beta-lactam/transpept-like"/>
</dbReference>
<feature type="chain" id="PRO_5026190349" evidence="1">
    <location>
        <begin position="26"/>
        <end position="546"/>
    </location>
</feature>
<dbReference type="Pfam" id="PF00144">
    <property type="entry name" value="Beta-lactamase"/>
    <property type="match status" value="1"/>
</dbReference>
<dbReference type="InterPro" id="IPR001466">
    <property type="entry name" value="Beta-lactam-related"/>
</dbReference>
<evidence type="ECO:0000256" key="1">
    <source>
        <dbReference type="SAM" id="SignalP"/>
    </source>
</evidence>
<dbReference type="RefSeq" id="WP_164678059.1">
    <property type="nucleotide sequence ID" value="NZ_CP049057.1"/>
</dbReference>
<proteinExistence type="predicted"/>
<sequence length="546" mass="62883">MTKRFIISLTMFLSLFNTSAQQSMADYIGEWTGKPKIDDALYLDITIEKLPNENAIFTLSNHKNVLTKSFKFENNVTITLDDNFGFNGMVNKNQSEIIGFIRLNKDLYPTVLYKVGNKFEGKWNLSIIHYLQPQSLKLTIREGGGEDDEYKAYPILGSFWCADFKKKNDSISFTDYKTGLEFEGVLNRSEIILNISIGDIFIAQTSFKKNIKQHKFVSSVVDENYEFDDGWKLSKQLLSLPKLEHAIHRDILEGIESVLIAKNSEIIYEKYYAGFNARIPHDMRSASKSISSAIIGIAIDDGIIENVEQEIYKYLPQEYQYTKDYQKSRIRVKDLLTMSSGINVSEGQYQESDNWLKTVLEAPLKHEPNSHTTYKSADPFLSGVYLSKRLDMPLAIYMHKEFFMPLGITNYILNTDDTNVIPYFGGGLYLTPRDMLKFGQLYLNKGLWNDKRIISKKWVNDSFKKHTFLEDVSDKNEYGYFWWHNTYTINGKRLESVEARGAGGQYIFIIPDLNAVIVITSGNYRNGKTRQPEKIVKEYLLSAILN</sequence>
<name>A0A6G6GK40_9FLAO</name>
<dbReference type="Gene3D" id="3.40.710.10">
    <property type="entry name" value="DD-peptidase/beta-lactamase superfamily"/>
    <property type="match status" value="1"/>
</dbReference>
<dbReference type="KEGG" id="mgel:G5B37_00300"/>
<accession>A0A6G6GK40</accession>
<reference evidence="3 4" key="1">
    <citation type="submission" date="2020-02" db="EMBL/GenBank/DDBJ databases">
        <title>Complete genome sequence of Flavobacteriaceae bacterium.</title>
        <authorList>
            <person name="Kim S.-J."/>
            <person name="Kim Y.-S."/>
            <person name="Kim K.-H."/>
        </authorList>
    </citation>
    <scope>NUCLEOTIDE SEQUENCE [LARGE SCALE GENOMIC DNA]</scope>
    <source>
        <strain evidence="3 4">RR4-40</strain>
    </source>
</reference>
<dbReference type="Proteomes" id="UP000505306">
    <property type="component" value="Chromosome"/>
</dbReference>
<keyword evidence="4" id="KW-1185">Reference proteome</keyword>
<feature type="domain" description="Beta-lactamase-related" evidence="2">
    <location>
        <begin position="257"/>
        <end position="524"/>
    </location>
</feature>
<organism evidence="3 4">
    <name type="scientific">Rasiella rasia</name>
    <dbReference type="NCBI Taxonomy" id="2744027"/>
    <lineage>
        <taxon>Bacteria</taxon>
        <taxon>Pseudomonadati</taxon>
        <taxon>Bacteroidota</taxon>
        <taxon>Flavobacteriia</taxon>
        <taxon>Flavobacteriales</taxon>
        <taxon>Flavobacteriaceae</taxon>
        <taxon>Rasiella</taxon>
    </lineage>
</organism>
<dbReference type="PANTHER" id="PTHR43283">
    <property type="entry name" value="BETA-LACTAMASE-RELATED"/>
    <property type="match status" value="1"/>
</dbReference>
<evidence type="ECO:0000313" key="4">
    <source>
        <dbReference type="Proteomes" id="UP000505306"/>
    </source>
</evidence>